<dbReference type="PANTHER" id="PTHR46470">
    <property type="entry name" value="N-ACYLNEURAMINATE-9-PHOSPHATASE"/>
    <property type="match status" value="1"/>
</dbReference>
<evidence type="ECO:0000313" key="6">
    <source>
        <dbReference type="Proteomes" id="UP001256711"/>
    </source>
</evidence>
<evidence type="ECO:0000256" key="4">
    <source>
        <dbReference type="ARBA" id="ARBA00022842"/>
    </source>
</evidence>
<dbReference type="EMBL" id="JARQBJ010000002">
    <property type="protein sequence ID" value="MDT2809770.1"/>
    <property type="molecule type" value="Genomic_DNA"/>
</dbReference>
<comment type="caution">
    <text evidence="5">The sequence shown here is derived from an EMBL/GenBank/DDBJ whole genome shotgun (WGS) entry which is preliminary data.</text>
</comment>
<evidence type="ECO:0000256" key="2">
    <source>
        <dbReference type="ARBA" id="ARBA00022723"/>
    </source>
</evidence>
<keyword evidence="4" id="KW-0460">Magnesium</keyword>
<dbReference type="InterPro" id="IPR023214">
    <property type="entry name" value="HAD_sf"/>
</dbReference>
<keyword evidence="2" id="KW-0479">Metal-binding</keyword>
<dbReference type="SFLD" id="SFLDG01129">
    <property type="entry name" value="C1.5:_HAD__Beta-PGM__Phosphata"/>
    <property type="match status" value="1"/>
</dbReference>
<name>A0AAW8U1G9_9ENTE</name>
<dbReference type="NCBIfam" id="TIGR01549">
    <property type="entry name" value="HAD-SF-IA-v1"/>
    <property type="match status" value="1"/>
</dbReference>
<dbReference type="InterPro" id="IPR051400">
    <property type="entry name" value="HAD-like_hydrolase"/>
</dbReference>
<keyword evidence="3 5" id="KW-0378">Hydrolase</keyword>
<dbReference type="Proteomes" id="UP001256711">
    <property type="component" value="Unassembled WGS sequence"/>
</dbReference>
<dbReference type="GeneID" id="78364047"/>
<dbReference type="RefSeq" id="WP_010752959.1">
    <property type="nucleotide sequence ID" value="NZ_JAQESC010000002.1"/>
</dbReference>
<dbReference type="GO" id="GO:0044281">
    <property type="term" value="P:small molecule metabolic process"/>
    <property type="evidence" value="ECO:0007669"/>
    <property type="project" value="UniProtKB-ARBA"/>
</dbReference>
<dbReference type="SFLD" id="SFLDS00003">
    <property type="entry name" value="Haloacid_Dehalogenase"/>
    <property type="match status" value="1"/>
</dbReference>
<organism evidence="5 6">
    <name type="scientific">Enterococcus asini</name>
    <dbReference type="NCBI Taxonomy" id="57732"/>
    <lineage>
        <taxon>Bacteria</taxon>
        <taxon>Bacillati</taxon>
        <taxon>Bacillota</taxon>
        <taxon>Bacilli</taxon>
        <taxon>Lactobacillales</taxon>
        <taxon>Enterococcaceae</taxon>
        <taxon>Enterococcus</taxon>
    </lineage>
</organism>
<dbReference type="PRINTS" id="PR00413">
    <property type="entry name" value="HADHALOGNASE"/>
</dbReference>
<dbReference type="GO" id="GO:0046872">
    <property type="term" value="F:metal ion binding"/>
    <property type="evidence" value="ECO:0007669"/>
    <property type="project" value="UniProtKB-KW"/>
</dbReference>
<dbReference type="SUPFAM" id="SSF56784">
    <property type="entry name" value="HAD-like"/>
    <property type="match status" value="1"/>
</dbReference>
<dbReference type="InterPro" id="IPR036412">
    <property type="entry name" value="HAD-like_sf"/>
</dbReference>
<accession>A0AAW8U1G9</accession>
<sequence length="241" mass="28092">MIQAIVFDVDDTLYDQQQPFRNAVYQIVPDFQAEDMHDLYIRFRVHSDEIFPKVLAGEWELVTMRNFRIQQSLKDLGYPTIDDDTALAFQAIYENELDHITMHDEVKKTLDYLKKLGVPMGIITNGPTDHQFKKIKQLGLFKWVRPEHILISQATGFQKPEADIFQLAEERFDLNGETTLYVGDSFENDVVGSKSRNWQALWFNHRDRCLPEGAEAIYDIELHDFDQLYPTICNICTPLTV</sequence>
<evidence type="ECO:0000313" key="5">
    <source>
        <dbReference type="EMBL" id="MDT2809770.1"/>
    </source>
</evidence>
<dbReference type="AlphaFoldDB" id="A0AAW8U1G9"/>
<dbReference type="GO" id="GO:0016791">
    <property type="term" value="F:phosphatase activity"/>
    <property type="evidence" value="ECO:0007669"/>
    <property type="project" value="TreeGrafter"/>
</dbReference>
<dbReference type="Gene3D" id="1.20.120.710">
    <property type="entry name" value="Haloacid dehalogenase hydrolase-like domain"/>
    <property type="match status" value="1"/>
</dbReference>
<comment type="cofactor">
    <cofactor evidence="1">
        <name>Mg(2+)</name>
        <dbReference type="ChEBI" id="CHEBI:18420"/>
    </cofactor>
</comment>
<dbReference type="Gene3D" id="3.40.50.1000">
    <property type="entry name" value="HAD superfamily/HAD-like"/>
    <property type="match status" value="1"/>
</dbReference>
<evidence type="ECO:0000256" key="3">
    <source>
        <dbReference type="ARBA" id="ARBA00022801"/>
    </source>
</evidence>
<gene>
    <name evidence="5" type="ORF">P7H43_04685</name>
</gene>
<protein>
    <submittedName>
        <fullName evidence="5">HAD family hydrolase</fullName>
    </submittedName>
</protein>
<dbReference type="InterPro" id="IPR006439">
    <property type="entry name" value="HAD-SF_hydro_IA"/>
</dbReference>
<dbReference type="PANTHER" id="PTHR46470:SF2">
    <property type="entry name" value="GLYCERALDEHYDE 3-PHOSPHATE PHOSPHATASE"/>
    <property type="match status" value="1"/>
</dbReference>
<proteinExistence type="predicted"/>
<reference evidence="5" key="1">
    <citation type="submission" date="2023-03" db="EMBL/GenBank/DDBJ databases">
        <authorList>
            <person name="Shen W."/>
            <person name="Cai J."/>
        </authorList>
    </citation>
    <scope>NUCLEOTIDE SEQUENCE</scope>
    <source>
        <strain evidence="5">B226-2</strain>
    </source>
</reference>
<evidence type="ECO:0000256" key="1">
    <source>
        <dbReference type="ARBA" id="ARBA00001946"/>
    </source>
</evidence>
<dbReference type="Pfam" id="PF00702">
    <property type="entry name" value="Hydrolase"/>
    <property type="match status" value="1"/>
</dbReference>